<evidence type="ECO:0000256" key="4">
    <source>
        <dbReference type="ARBA" id="ARBA00022692"/>
    </source>
</evidence>
<evidence type="ECO:0000256" key="2">
    <source>
        <dbReference type="ARBA" id="ARBA00008164"/>
    </source>
</evidence>
<keyword evidence="5 7" id="KW-1133">Transmembrane helix</keyword>
<dbReference type="PRINTS" id="PR00721">
    <property type="entry name" value="STOMATIN"/>
</dbReference>
<dbReference type="Gene3D" id="3.30.479.30">
    <property type="entry name" value="Band 7 domain"/>
    <property type="match status" value="1"/>
</dbReference>
<sequence>MFYLSFCAKINQLHILFIQKDGIMPIDSLVTIAVLVFVAITFIASAVKTVPQGHNWTVERFGRYTQTLKPGLNLIVPFIDRIGHKINMMEQVLDIPAQEVISKDNANVVIDAVCFVQVIDAAKAAYEVSELQHAIRNLTLTNMRTVLGSMELDEMLSQRDMINTKLLSIVDQATNPWGVKVTRIEIKDVQPPADLTAAMNAQMKAERNKRAEVLEAEGVRQAQILRAEGQKQSEILKAEGEKQAAILQAEARERAAEAEAKATAMVSDAIAKGDMQAVNYFIAQGYTEALKTIGQAENGKIIMLPLEASGLMGSIAGIAEMFKQSGDSQK</sequence>
<dbReference type="Pfam" id="PF01145">
    <property type="entry name" value="Band_7"/>
    <property type="match status" value="1"/>
</dbReference>
<evidence type="ECO:0000256" key="1">
    <source>
        <dbReference type="ARBA" id="ARBA00004167"/>
    </source>
</evidence>
<evidence type="ECO:0000256" key="3">
    <source>
        <dbReference type="ARBA" id="ARBA00017055"/>
    </source>
</evidence>
<dbReference type="AlphaFoldDB" id="Q7MMT1"/>
<dbReference type="PROSITE" id="PS01270">
    <property type="entry name" value="BAND_7"/>
    <property type="match status" value="1"/>
</dbReference>
<dbReference type="GO" id="GO:0006508">
    <property type="term" value="P:proteolysis"/>
    <property type="evidence" value="ECO:0007669"/>
    <property type="project" value="UniProtKB-KW"/>
</dbReference>
<evidence type="ECO:0000256" key="5">
    <source>
        <dbReference type="ARBA" id="ARBA00022989"/>
    </source>
</evidence>
<dbReference type="GO" id="GO:0098552">
    <property type="term" value="C:side of membrane"/>
    <property type="evidence" value="ECO:0007669"/>
    <property type="project" value="UniProtKB-ARBA"/>
</dbReference>
<dbReference type="CDD" id="cd08829">
    <property type="entry name" value="SPFH_paraslipin"/>
    <property type="match status" value="1"/>
</dbReference>
<keyword evidence="6 7" id="KW-0472">Membrane</keyword>
<gene>
    <name evidence="9" type="ordered locus">VV0986</name>
</gene>
<evidence type="ECO:0000313" key="10">
    <source>
        <dbReference type="Proteomes" id="UP000002675"/>
    </source>
</evidence>
<protein>
    <recommendedName>
        <fullName evidence="3">Protein QmcA</fullName>
    </recommendedName>
</protein>
<dbReference type="InterPro" id="IPR050710">
    <property type="entry name" value="Band7/mec-2_domain"/>
</dbReference>
<dbReference type="HOGENOM" id="CLU_024949_2_2_6"/>
<name>Q7MMT1_VIBVY</name>
<dbReference type="InterPro" id="IPR001107">
    <property type="entry name" value="Band_7"/>
</dbReference>
<evidence type="ECO:0000256" key="6">
    <source>
        <dbReference type="ARBA" id="ARBA00023136"/>
    </source>
</evidence>
<dbReference type="GO" id="GO:0005886">
    <property type="term" value="C:plasma membrane"/>
    <property type="evidence" value="ECO:0007669"/>
    <property type="project" value="UniProtKB-ARBA"/>
</dbReference>
<feature type="domain" description="Band 7" evidence="8">
    <location>
        <begin position="45"/>
        <end position="203"/>
    </location>
</feature>
<dbReference type="FunFam" id="3.30.479.30:FF:000004">
    <property type="entry name" value="Putative membrane protease family, stomatin"/>
    <property type="match status" value="1"/>
</dbReference>
<keyword evidence="9" id="KW-0645">Protease</keyword>
<accession>Q7MMT1</accession>
<dbReference type="EMBL" id="BA000037">
    <property type="protein sequence ID" value="BAC93750.1"/>
    <property type="molecule type" value="Genomic_DNA"/>
</dbReference>
<feature type="transmembrane region" description="Helical" evidence="7">
    <location>
        <begin position="29"/>
        <end position="47"/>
    </location>
</feature>
<proteinExistence type="inferred from homology"/>
<dbReference type="PANTHER" id="PTHR43327:SF10">
    <property type="entry name" value="STOMATIN-LIKE PROTEIN 2, MITOCHONDRIAL"/>
    <property type="match status" value="1"/>
</dbReference>
<comment type="similarity">
    <text evidence="2">Belongs to the band 7/mec-2 family.</text>
</comment>
<comment type="subcellular location">
    <subcellularLocation>
        <location evidence="1">Membrane</location>
        <topology evidence="1">Single-pass membrane protein</topology>
    </subcellularLocation>
</comment>
<dbReference type="InterPro" id="IPR001972">
    <property type="entry name" value="Stomatin_HflK_fam"/>
</dbReference>
<evidence type="ECO:0000256" key="7">
    <source>
        <dbReference type="SAM" id="Phobius"/>
    </source>
</evidence>
<keyword evidence="4 7" id="KW-0812">Transmembrane</keyword>
<dbReference type="GO" id="GO:0008233">
    <property type="term" value="F:peptidase activity"/>
    <property type="evidence" value="ECO:0007669"/>
    <property type="project" value="UniProtKB-KW"/>
</dbReference>
<dbReference type="STRING" id="672.VV93_v1c09120"/>
<dbReference type="SUPFAM" id="SSF117892">
    <property type="entry name" value="Band 7/SPFH domain"/>
    <property type="match status" value="1"/>
</dbReference>
<organism evidence="9 10">
    <name type="scientific">Vibrio vulnificus (strain YJ016)</name>
    <dbReference type="NCBI Taxonomy" id="196600"/>
    <lineage>
        <taxon>Bacteria</taxon>
        <taxon>Pseudomonadati</taxon>
        <taxon>Pseudomonadota</taxon>
        <taxon>Gammaproteobacteria</taxon>
        <taxon>Vibrionales</taxon>
        <taxon>Vibrionaceae</taxon>
        <taxon>Vibrio</taxon>
    </lineage>
</organism>
<dbReference type="SMART" id="SM00244">
    <property type="entry name" value="PHB"/>
    <property type="match status" value="1"/>
</dbReference>
<dbReference type="PANTHER" id="PTHR43327">
    <property type="entry name" value="STOMATIN-LIKE PROTEIN 2, MITOCHONDRIAL"/>
    <property type="match status" value="1"/>
</dbReference>
<reference evidence="9 10" key="1">
    <citation type="journal article" date="2003" name="Genome Res.">
        <title>Comparative genome analysis of Vibrio vulnificus, a marine pathogen.</title>
        <authorList>
            <person name="Chen C.Y."/>
            <person name="Wu K.M."/>
            <person name="Chang Y.C."/>
            <person name="Chang C.H."/>
            <person name="Tsai H.C."/>
            <person name="Liao T.L."/>
            <person name="Liu Y.M."/>
            <person name="Chen H.J."/>
            <person name="Shen A.B."/>
            <person name="Li J.C."/>
            <person name="Su T.L."/>
            <person name="Shao C.P."/>
            <person name="Lee C.T."/>
            <person name="Hor L.I."/>
            <person name="Tsai S.F."/>
        </authorList>
    </citation>
    <scope>NUCLEOTIDE SEQUENCE [LARGE SCALE GENOMIC DNA]</scope>
    <source>
        <strain evidence="9 10">YJ016</strain>
    </source>
</reference>
<dbReference type="InterPro" id="IPR036013">
    <property type="entry name" value="Band_7/SPFH_dom_sf"/>
</dbReference>
<dbReference type="eggNOG" id="COG0330">
    <property type="taxonomic scope" value="Bacteria"/>
</dbReference>
<evidence type="ECO:0000313" key="9">
    <source>
        <dbReference type="EMBL" id="BAC93750.1"/>
    </source>
</evidence>
<dbReference type="InterPro" id="IPR018080">
    <property type="entry name" value="Band_7/stomatin-like_CS"/>
</dbReference>
<dbReference type="KEGG" id="vvy:VV0986"/>
<dbReference type="Proteomes" id="UP000002675">
    <property type="component" value="Chromosome I"/>
</dbReference>
<evidence type="ECO:0000259" key="8">
    <source>
        <dbReference type="SMART" id="SM00244"/>
    </source>
</evidence>
<keyword evidence="9" id="KW-0378">Hydrolase</keyword>